<feature type="active site" evidence="9">
    <location>
        <position position="293"/>
    </location>
</feature>
<dbReference type="InterPro" id="IPR008139">
    <property type="entry name" value="SaposinB_dom"/>
</dbReference>
<dbReference type="FunFam" id="2.40.70.10:FF:000009">
    <property type="entry name" value="Aspartic proteinase A1"/>
    <property type="match status" value="1"/>
</dbReference>
<evidence type="ECO:0000259" key="13">
    <source>
        <dbReference type="PROSITE" id="PS50015"/>
    </source>
</evidence>
<evidence type="ECO:0000256" key="9">
    <source>
        <dbReference type="PIRSR" id="PIRSR601461-1"/>
    </source>
</evidence>
<evidence type="ECO:0000256" key="1">
    <source>
        <dbReference type="ARBA" id="ARBA00007447"/>
    </source>
</evidence>
<evidence type="ECO:0000256" key="3">
    <source>
        <dbReference type="ARBA" id="ARBA00022729"/>
    </source>
</evidence>
<dbReference type="Pfam" id="PF05184">
    <property type="entry name" value="SapB_1"/>
    <property type="match status" value="1"/>
</dbReference>
<feature type="chain" id="PRO_5044568794" evidence="12">
    <location>
        <begin position="27"/>
        <end position="503"/>
    </location>
</feature>
<reference evidence="15" key="2">
    <citation type="submission" date="2017-06" db="EMBL/GenBank/DDBJ databases">
        <title>The pomegranate genome and the genomics of punicalagin biosynthesis.</title>
        <authorList>
            <person name="Xu C."/>
        </authorList>
    </citation>
    <scope>NUCLEOTIDE SEQUENCE [LARGE SCALE GENOMIC DNA]</scope>
    <source>
        <tissue evidence="15">Fresh leaf</tissue>
    </source>
</reference>
<dbReference type="PROSITE" id="PS51767">
    <property type="entry name" value="PEPTIDASE_A1"/>
    <property type="match status" value="1"/>
</dbReference>
<dbReference type="PRINTS" id="PR00792">
    <property type="entry name" value="PEPSIN"/>
</dbReference>
<evidence type="ECO:0000313" key="15">
    <source>
        <dbReference type="EMBL" id="OWM63236.1"/>
    </source>
</evidence>
<evidence type="ECO:0000259" key="14">
    <source>
        <dbReference type="PROSITE" id="PS51767"/>
    </source>
</evidence>
<dbReference type="SUPFAM" id="SSF47862">
    <property type="entry name" value="Saposin"/>
    <property type="match status" value="1"/>
</dbReference>
<dbReference type="PROSITE" id="PS00141">
    <property type="entry name" value="ASP_PROTEASE"/>
    <property type="match status" value="2"/>
</dbReference>
<dbReference type="InterPro" id="IPR021109">
    <property type="entry name" value="Peptidase_aspartic_dom_sf"/>
</dbReference>
<dbReference type="GO" id="GO:0006629">
    <property type="term" value="P:lipid metabolic process"/>
    <property type="evidence" value="ECO:0007669"/>
    <property type="project" value="InterPro"/>
</dbReference>
<keyword evidence="2 11" id="KW-0645">Protease</keyword>
<feature type="domain" description="Saposin B-type" evidence="13">
    <location>
        <begin position="373"/>
        <end position="414"/>
    </location>
</feature>
<dbReference type="EMBL" id="MTKT01006106">
    <property type="protein sequence ID" value="OWM63236.1"/>
    <property type="molecule type" value="Genomic_DNA"/>
</dbReference>
<evidence type="ECO:0000313" key="17">
    <source>
        <dbReference type="Proteomes" id="UP000515151"/>
    </source>
</evidence>
<reference evidence="18 19" key="4">
    <citation type="submission" date="2025-04" db="UniProtKB">
        <authorList>
            <consortium name="RefSeq"/>
        </authorList>
    </citation>
    <scope>IDENTIFICATION</scope>
    <source>
        <tissue evidence="18 19">Leaf</tissue>
    </source>
</reference>
<gene>
    <name evidence="18 19" type="primary">LOC116192751</name>
    <name evidence="15" type="ORF">CDL15_Pgr010636</name>
</gene>
<keyword evidence="5 11" id="KW-0378">Hydrolase</keyword>
<sequence length="503" mass="55445">MKAATVLLVAVAICLWPSSLVPESSAQGLLRVGLKKRNLDLNSINGARITRGPHQSYPRNFGLMGNNVGNSRKADVIYLKNYLDTQYYGEIGIGSPPQRFQVVFDTGSSNLWIPSSKCLFSIACYLHSKYRASLSSTYTKIGIPCKIDYGSGSISGVFSQDHVKLGDFIIKDQEFVEARKEGILPFVVSQFDGVLGLGFQDTSVGQATPLWYNMVQQGHMTDQMFSVWLNRNPTSNTGGEIVFGGLDWRHFRGDHTYFPVNTTGYWQIEVGDILVADDSTGLCERGGCSAIVDTGTSFLAGPTSVVAQINHMIGAEGIVSLKCQKVVSNYGNLIWDYIISGLHPETICSDIGLCFFNETVLSIDTSADSSVPGNALCTFCEMIVFWIQMQIKKQKAKDRIFKYVNELCEKLPDPVRKSFVDCERVAEMPDVTFIIGNKSFPLSPHQYILMVEEKHSTVCISGFVPLDVSHGEGPLWILGDMFIGAYHTVFDFGKLKIGFAKAA</sequence>
<evidence type="ECO:0000256" key="6">
    <source>
        <dbReference type="ARBA" id="ARBA00023145"/>
    </source>
</evidence>
<keyword evidence="7 10" id="KW-1015">Disulfide bond</keyword>
<dbReference type="InterPro" id="IPR033121">
    <property type="entry name" value="PEPTIDASE_A1"/>
</dbReference>
<evidence type="ECO:0000256" key="10">
    <source>
        <dbReference type="PIRSR" id="PIRSR601461-2"/>
    </source>
</evidence>
<dbReference type="InterPro" id="IPR008138">
    <property type="entry name" value="SapB_2"/>
</dbReference>
<dbReference type="Gene3D" id="2.40.70.10">
    <property type="entry name" value="Acid Proteases"/>
    <property type="match status" value="2"/>
</dbReference>
<evidence type="ECO:0000313" key="19">
    <source>
        <dbReference type="RefSeq" id="XP_031377247.1"/>
    </source>
</evidence>
<keyword evidence="4 11" id="KW-0064">Aspartyl protease</keyword>
<dbReference type="RefSeq" id="XP_031377246.1">
    <property type="nucleotide sequence ID" value="XM_031521386.1"/>
</dbReference>
<dbReference type="InterPro" id="IPR007856">
    <property type="entry name" value="SapB_1"/>
</dbReference>
<feature type="disulfide bond" evidence="10">
    <location>
        <begin position="118"/>
        <end position="124"/>
    </location>
</feature>
<evidence type="ECO:0000313" key="18">
    <source>
        <dbReference type="RefSeq" id="XP_031377246.1"/>
    </source>
</evidence>
<dbReference type="PANTHER" id="PTHR47966">
    <property type="entry name" value="BETA-SITE APP-CLEAVING ENZYME, ISOFORM A-RELATED"/>
    <property type="match status" value="1"/>
</dbReference>
<dbReference type="PANTHER" id="PTHR47966:SF20">
    <property type="entry name" value="ASPARTIC PROTEINASE-LIKE"/>
    <property type="match status" value="1"/>
</dbReference>
<reference evidence="16" key="1">
    <citation type="journal article" date="2017" name="Plant J.">
        <title>The pomegranate (Punica granatum L.) genome and the genomics of punicalagin biosynthesis.</title>
        <authorList>
            <person name="Qin G."/>
            <person name="Xu C."/>
            <person name="Ming R."/>
            <person name="Tang H."/>
            <person name="Guyot R."/>
            <person name="Kramer E.M."/>
            <person name="Hu Y."/>
            <person name="Yi X."/>
            <person name="Qi Y."/>
            <person name="Xu X."/>
            <person name="Gao Z."/>
            <person name="Pan H."/>
            <person name="Jian J."/>
            <person name="Tian Y."/>
            <person name="Yue Z."/>
            <person name="Xu Y."/>
        </authorList>
    </citation>
    <scope>NUCLEOTIDE SEQUENCE [LARGE SCALE GENOMIC DNA]</scope>
    <source>
        <strain evidence="16">cv. Dabenzi</strain>
    </source>
</reference>
<evidence type="ECO:0000256" key="4">
    <source>
        <dbReference type="ARBA" id="ARBA00022750"/>
    </source>
</evidence>
<dbReference type="InterPro" id="IPR001969">
    <property type="entry name" value="Aspartic_peptidase_AS"/>
</dbReference>
<dbReference type="Proteomes" id="UP000197138">
    <property type="component" value="Unassembled WGS sequence"/>
</dbReference>
<dbReference type="Gene3D" id="1.10.225.10">
    <property type="entry name" value="Saposin-like"/>
    <property type="match status" value="1"/>
</dbReference>
<organism evidence="15 16">
    <name type="scientific">Punica granatum</name>
    <name type="common">Pomegranate</name>
    <dbReference type="NCBI Taxonomy" id="22663"/>
    <lineage>
        <taxon>Eukaryota</taxon>
        <taxon>Viridiplantae</taxon>
        <taxon>Streptophyta</taxon>
        <taxon>Embryophyta</taxon>
        <taxon>Tracheophyta</taxon>
        <taxon>Spermatophyta</taxon>
        <taxon>Magnoliopsida</taxon>
        <taxon>eudicotyledons</taxon>
        <taxon>Gunneridae</taxon>
        <taxon>Pentapetalae</taxon>
        <taxon>rosids</taxon>
        <taxon>malvids</taxon>
        <taxon>Myrtales</taxon>
        <taxon>Lythraceae</taxon>
        <taxon>Punica</taxon>
    </lineage>
</organism>
<keyword evidence="3 12" id="KW-0732">Signal</keyword>
<dbReference type="RefSeq" id="XP_031377247.1">
    <property type="nucleotide sequence ID" value="XM_031521387.1"/>
</dbReference>
<evidence type="ECO:0000256" key="7">
    <source>
        <dbReference type="ARBA" id="ARBA00023157"/>
    </source>
</evidence>
<dbReference type="SUPFAM" id="SSF50630">
    <property type="entry name" value="Acid proteases"/>
    <property type="match status" value="1"/>
</dbReference>
<dbReference type="Pfam" id="PF00026">
    <property type="entry name" value="Asp"/>
    <property type="match status" value="1"/>
</dbReference>
<feature type="active site" evidence="9">
    <location>
        <position position="105"/>
    </location>
</feature>
<keyword evidence="17" id="KW-1185">Reference proteome</keyword>
<dbReference type="InterPro" id="IPR011001">
    <property type="entry name" value="Saposin-like"/>
</dbReference>
<evidence type="ECO:0000313" key="16">
    <source>
        <dbReference type="Proteomes" id="UP000197138"/>
    </source>
</evidence>
<evidence type="ECO:0000256" key="5">
    <source>
        <dbReference type="ARBA" id="ARBA00022801"/>
    </source>
</evidence>
<proteinExistence type="inferred from homology"/>
<dbReference type="AlphaFoldDB" id="A0A218VSA5"/>
<comment type="similarity">
    <text evidence="1 11">Belongs to the peptidase A1 family.</text>
</comment>
<feature type="domain" description="Peptidase A1" evidence="14">
    <location>
        <begin position="87"/>
        <end position="500"/>
    </location>
</feature>
<dbReference type="GeneID" id="116192751"/>
<dbReference type="GO" id="GO:0004190">
    <property type="term" value="F:aspartic-type endopeptidase activity"/>
    <property type="evidence" value="ECO:0007669"/>
    <property type="project" value="UniProtKB-KW"/>
</dbReference>
<evidence type="ECO:0000256" key="12">
    <source>
        <dbReference type="SAM" id="SignalP"/>
    </source>
</evidence>
<feature type="domain" description="Saposin B-type" evidence="13">
    <location>
        <begin position="318"/>
        <end position="358"/>
    </location>
</feature>
<keyword evidence="8" id="KW-0325">Glycoprotein</keyword>
<protein>
    <submittedName>
        <fullName evidence="18 19">Aspartic proteinase oryzasin-1-like</fullName>
    </submittedName>
</protein>
<accession>A0A218VSA5</accession>
<reference evidence="17" key="3">
    <citation type="journal article" date="2020" name="Plant Biotechnol. J.">
        <title>The pomegranate (Punica granatum L.) draft genome dissects genetic divergence between soft- and hard-seeded cultivars.</title>
        <authorList>
            <person name="Luo X."/>
            <person name="Li H."/>
            <person name="Wu Z."/>
            <person name="Yao W."/>
            <person name="Zhao P."/>
            <person name="Cao D."/>
            <person name="Yu H."/>
            <person name="Li K."/>
            <person name="Poudel K."/>
            <person name="Zhao D."/>
            <person name="Zhang F."/>
            <person name="Xia X."/>
            <person name="Chen L."/>
            <person name="Wang Q."/>
            <person name="Jing D."/>
            <person name="Cao S."/>
        </authorList>
    </citation>
    <scope>NUCLEOTIDE SEQUENCE [LARGE SCALE GENOMIC DNA]</scope>
</reference>
<evidence type="ECO:0000256" key="2">
    <source>
        <dbReference type="ARBA" id="ARBA00022670"/>
    </source>
</evidence>
<evidence type="ECO:0000256" key="11">
    <source>
        <dbReference type="RuleBase" id="RU000454"/>
    </source>
</evidence>
<dbReference type="InterPro" id="IPR001461">
    <property type="entry name" value="Aspartic_peptidase_A1"/>
</dbReference>
<name>A0A218VSA5_PUNGR</name>
<evidence type="ECO:0000256" key="8">
    <source>
        <dbReference type="ARBA" id="ARBA00023180"/>
    </source>
</evidence>
<dbReference type="Pfam" id="PF03489">
    <property type="entry name" value="SapB_2"/>
    <property type="match status" value="1"/>
</dbReference>
<dbReference type="OrthoDB" id="771136at2759"/>
<keyword evidence="6" id="KW-0865">Zymogen</keyword>
<dbReference type="PROSITE" id="PS50015">
    <property type="entry name" value="SAP_B"/>
    <property type="match status" value="2"/>
</dbReference>
<feature type="signal peptide" evidence="12">
    <location>
        <begin position="1"/>
        <end position="26"/>
    </location>
</feature>
<dbReference type="GO" id="GO:0006508">
    <property type="term" value="P:proteolysis"/>
    <property type="evidence" value="ECO:0007669"/>
    <property type="project" value="UniProtKB-KW"/>
</dbReference>
<dbReference type="Proteomes" id="UP000515151">
    <property type="component" value="Chromosome 1"/>
</dbReference>